<protein>
    <submittedName>
        <fullName evidence="3">Membrane protein</fullName>
    </submittedName>
</protein>
<keyword evidence="1" id="KW-1133">Transmembrane helix</keyword>
<dbReference type="EMBL" id="OK040790">
    <property type="protein sequence ID" value="UDL15818.1"/>
    <property type="molecule type" value="Genomic_DNA"/>
</dbReference>
<evidence type="ECO:0000313" key="4">
    <source>
        <dbReference type="Proteomes" id="UP000827768"/>
    </source>
</evidence>
<keyword evidence="4" id="KW-1185">Reference proteome</keyword>
<dbReference type="GeneID" id="80019667"/>
<gene>
    <name evidence="2" type="primary">27</name>
    <name evidence="3" type="synonym">328</name>
    <name evidence="2" type="ORF">SEA_PUMPERNICKEL_27</name>
    <name evidence="3" type="ORF">SEA_PUMPERNICKEL_328</name>
</gene>
<dbReference type="Proteomes" id="UP000827768">
    <property type="component" value="Segment"/>
</dbReference>
<proteinExistence type="predicted"/>
<feature type="transmembrane region" description="Helical" evidence="1">
    <location>
        <begin position="14"/>
        <end position="38"/>
    </location>
</feature>
<evidence type="ECO:0000313" key="3">
    <source>
        <dbReference type="EMBL" id="UDL16078.1"/>
    </source>
</evidence>
<organism evidence="2 4">
    <name type="scientific">Microbacterium phage Pumpernickel</name>
    <dbReference type="NCBI Taxonomy" id="2885983"/>
    <lineage>
        <taxon>Viruses</taxon>
        <taxon>Duplodnaviria</taxon>
        <taxon>Heunggongvirae</taxon>
        <taxon>Uroviricota</taxon>
        <taxon>Caudoviricetes</taxon>
        <taxon>Pumpernickelvirus</taxon>
        <taxon>Pumpernickelvirus pumpernickel</taxon>
    </lineage>
</organism>
<accession>A0AAE8Y7D5</accession>
<keyword evidence="1" id="KW-0812">Transmembrane</keyword>
<dbReference type="RefSeq" id="YP_010755058.1">
    <property type="nucleotide sequence ID" value="NC_073468.1"/>
</dbReference>
<evidence type="ECO:0000313" key="2">
    <source>
        <dbReference type="EMBL" id="UDL15818.1"/>
    </source>
</evidence>
<dbReference type="EMBL" id="OK040790">
    <property type="protein sequence ID" value="UDL16078.1"/>
    <property type="molecule type" value="Genomic_DNA"/>
</dbReference>
<sequence>MNSNQPRKVFKPRWADIATCVFVSAVVLIGVTVFLNLIPA</sequence>
<name>A0AAE8Y7D5_9CAUD</name>
<keyword evidence="1" id="KW-0472">Membrane</keyword>
<evidence type="ECO:0000256" key="1">
    <source>
        <dbReference type="SAM" id="Phobius"/>
    </source>
</evidence>
<reference evidence="2" key="1">
    <citation type="submission" date="2021-09" db="EMBL/GenBank/DDBJ databases">
        <authorList>
            <person name="Andersen S.H."/>
            <person name="Beall E.A."/>
            <person name="Cappelle B."/>
            <person name="Falteisek K.J."/>
            <person name="Fenske B.A."/>
            <person name="Gansluckner N.W."/>
            <person name="Gilbertson S.M."/>
            <person name="Krings K.J."/>
            <person name="Mobeck M."/>
            <person name="Odeku J.O."/>
            <person name="Poncelet M.E."/>
            <person name="Rohr J.R."/>
            <person name="Rolands L."/>
            <person name="Whipple C.D."/>
            <person name="Whipple E.M."/>
            <person name="Spring A.M."/>
            <person name="Klyczek K."/>
            <person name="Garlena R.A."/>
            <person name="Russell D.A."/>
            <person name="Pope W.H."/>
            <person name="Jacobs-Sera D."/>
            <person name="Hatfull G.F."/>
        </authorList>
    </citation>
    <scope>NUCLEOTIDE SEQUENCE</scope>
</reference>
<dbReference type="KEGG" id="vg:80019667"/>